<dbReference type="GO" id="GO:0061629">
    <property type="term" value="F:RNA polymerase II-specific DNA-binding transcription factor binding"/>
    <property type="evidence" value="ECO:0007669"/>
    <property type="project" value="EnsemblMetazoa"/>
</dbReference>
<evidence type="ECO:0000256" key="4">
    <source>
        <dbReference type="ARBA" id="ARBA00023242"/>
    </source>
</evidence>
<evidence type="ECO:0000313" key="6">
    <source>
        <dbReference type="EnsemblMetazoa" id="PPA38762.1"/>
    </source>
</evidence>
<feature type="compositionally biased region" description="Basic and acidic residues" evidence="5">
    <location>
        <begin position="655"/>
        <end position="670"/>
    </location>
</feature>
<reference evidence="6" key="2">
    <citation type="submission" date="2022-06" db="UniProtKB">
        <authorList>
            <consortium name="EnsemblMetazoa"/>
        </authorList>
    </citation>
    <scope>IDENTIFICATION</scope>
    <source>
        <strain evidence="6">PS312</strain>
    </source>
</reference>
<dbReference type="SUPFAM" id="SSF49265">
    <property type="entry name" value="Fibronectin type III"/>
    <property type="match status" value="1"/>
</dbReference>
<dbReference type="InterPro" id="IPR043536">
    <property type="entry name" value="HCF1/2"/>
</dbReference>
<dbReference type="InterPro" id="IPR059124">
    <property type="entry name" value="Kelch_HCF"/>
</dbReference>
<dbReference type="GO" id="GO:0008340">
    <property type="term" value="P:determination of adult lifespan"/>
    <property type="evidence" value="ECO:0007669"/>
    <property type="project" value="EnsemblMetazoa"/>
</dbReference>
<dbReference type="Gene3D" id="6.10.250.2590">
    <property type="match status" value="1"/>
</dbReference>
<dbReference type="EnsemblMetazoa" id="PPA38762.1">
    <property type="protein sequence ID" value="PPA38762.1"/>
    <property type="gene ID" value="WBGene00277131"/>
</dbReference>
<comment type="subcellular location">
    <subcellularLocation>
        <location evidence="1">Nucleus</location>
    </subcellularLocation>
</comment>
<name>A0A2A6CBR0_PRIPA</name>
<accession>A0A2A6CBR0</accession>
<evidence type="ECO:0000256" key="2">
    <source>
        <dbReference type="ARBA" id="ARBA00022441"/>
    </source>
</evidence>
<dbReference type="GO" id="GO:0000122">
    <property type="term" value="P:negative regulation of transcription by RNA polymerase II"/>
    <property type="evidence" value="ECO:0007669"/>
    <property type="project" value="EnsemblMetazoa"/>
</dbReference>
<keyword evidence="7" id="KW-1185">Reference proteome</keyword>
<evidence type="ECO:0000256" key="3">
    <source>
        <dbReference type="ARBA" id="ARBA00022737"/>
    </source>
</evidence>
<keyword evidence="3" id="KW-0677">Repeat</keyword>
<dbReference type="OrthoDB" id="10001928at2759"/>
<dbReference type="InterPro" id="IPR015915">
    <property type="entry name" value="Kelch-typ_b-propeller"/>
</dbReference>
<feature type="compositionally biased region" description="Low complexity" evidence="5">
    <location>
        <begin position="713"/>
        <end position="723"/>
    </location>
</feature>
<dbReference type="GO" id="GO:0005667">
    <property type="term" value="C:transcription regulator complex"/>
    <property type="evidence" value="ECO:0007669"/>
    <property type="project" value="EnsemblMetazoa"/>
</dbReference>
<dbReference type="Pfam" id="PF13854">
    <property type="entry name" value="Kelch_HCF"/>
    <property type="match status" value="1"/>
</dbReference>
<dbReference type="InterPro" id="IPR013783">
    <property type="entry name" value="Ig-like_fold"/>
</dbReference>
<dbReference type="PANTHER" id="PTHR46003:SF1">
    <property type="entry name" value="HOST CELL FACTOR"/>
    <property type="match status" value="1"/>
</dbReference>
<dbReference type="SUPFAM" id="SSF117281">
    <property type="entry name" value="Kelch motif"/>
    <property type="match status" value="1"/>
</dbReference>
<dbReference type="GO" id="GO:0046686">
    <property type="term" value="P:response to cadmium ion"/>
    <property type="evidence" value="ECO:0007669"/>
    <property type="project" value="EnsemblMetazoa"/>
</dbReference>
<feature type="compositionally biased region" description="Basic and acidic residues" evidence="5">
    <location>
        <begin position="679"/>
        <end position="689"/>
    </location>
</feature>
<dbReference type="InterPro" id="IPR003961">
    <property type="entry name" value="FN3_dom"/>
</dbReference>
<sequence length="986" mass="105049">MEEVHEGGDSKVIGPLVRWKKVQNTSGPVPRPRHGHRSVSIKDLMVVFGGGNEGIVDELHVYNTAANQWFVPAVRGDIPPGCAAYGIIAIHAQIYIFGGMIEYGSRYSNELYELNSQRWEWKKLRPRPPRQGGTGPHPRLGHSFTVTANKVAYVFGGLSNMSSDPKNNVPTYLNDLYSIDLKINHNQLQWECPTTYGTCPTARESHTCNYIETSRGKQLMIYGGMSGVRLGDVYLLNLDTMTWDNPQIFGIPPLPRSLHTANLIGERLYIFGGWVPMVTDTNTGTMEWKCTNTLAILNVEKLTWEQINLPLVTDGIVTAATADNANGAPTPQLTTVQPGMAVAVPQSGNITEVLPHARAGHSSVVANNRLYVWSGRDGYRKAWNNQVCCRDMWFLETDKPEVPSRVQLVRANVNGLEVSWAAVPTAEAYLLQLHKYEGAKGLTAGGEDTDGRRLSAGGAVLKGTPVGMAGKPIAGVVQRTPGGQLMKLVGRGPNGQSQVVRVVKGAMPSTAGGPSPAKTPAGHSILMGKAVFSTGKGGAGTPNRVVYQVAPQTAATPVSAAVAAATSGPAAAAAASAPTISTQGTTYTTPRGTAGSDDIALPANLLDEMTEAPPAPPSPPKTAQQQSTTADCTATADTAAATEVDQPAVPPVDASETKEETSSEIEKEGETSGVEGGSEEEKKEAKDEEQSSIASTETAIPSESEVKDEDTQSVTTATTASPSVAPPPPPAILSIPPPGTTPITGTDEAQTSAVNQEDEVWFDVGIIKGTTCMVTHYFTSSLNSLENNYTEDGSAANAANTQRKAELEPGTAYKFRVAAINALGKGDWSDTAAFKTCLPGFPGAPSSIKITKSTEGAHLTWEPPISSTGRGRISEYSVYLAVRSSVGPSSSESQLAFMRVFVGADPECIVPHANLSSAYVDTSNKPAIIFRIAARNEKGYGPATQVRWLQENRHHFAPTQTGVNRQMRFPVNASNYHIPPKRMRMD</sequence>
<dbReference type="GO" id="GO:0035097">
    <property type="term" value="C:histone methyltransferase complex"/>
    <property type="evidence" value="ECO:0000318"/>
    <property type="project" value="GO_Central"/>
</dbReference>
<dbReference type="SMART" id="SM00060">
    <property type="entry name" value="FN3"/>
    <property type="match status" value="2"/>
</dbReference>
<dbReference type="Gene3D" id="2.60.40.10">
    <property type="entry name" value="Immunoglobulins"/>
    <property type="match status" value="2"/>
</dbReference>
<dbReference type="GO" id="GO:0006338">
    <property type="term" value="P:chromatin remodeling"/>
    <property type="evidence" value="ECO:0000318"/>
    <property type="project" value="GO_Central"/>
</dbReference>
<gene>
    <name evidence="6" type="primary">WBGene00277131</name>
</gene>
<dbReference type="FunFam" id="2.120.10.80:FF:000008">
    <property type="entry name" value="host cell factor 1 isoform X1"/>
    <property type="match status" value="1"/>
</dbReference>
<reference evidence="7" key="1">
    <citation type="journal article" date="2008" name="Nat. Genet.">
        <title>The Pristionchus pacificus genome provides a unique perspective on nematode lifestyle and parasitism.</title>
        <authorList>
            <person name="Dieterich C."/>
            <person name="Clifton S.W."/>
            <person name="Schuster L.N."/>
            <person name="Chinwalla A."/>
            <person name="Delehaunty K."/>
            <person name="Dinkelacker I."/>
            <person name="Fulton L."/>
            <person name="Fulton R."/>
            <person name="Godfrey J."/>
            <person name="Minx P."/>
            <person name="Mitreva M."/>
            <person name="Roeseler W."/>
            <person name="Tian H."/>
            <person name="Witte H."/>
            <person name="Yang S.P."/>
            <person name="Wilson R.K."/>
            <person name="Sommer R.J."/>
        </authorList>
    </citation>
    <scope>NUCLEOTIDE SEQUENCE [LARGE SCALE GENOMIC DNA]</scope>
    <source>
        <strain evidence="7">PS312</strain>
    </source>
</reference>
<feature type="compositionally biased region" description="Low complexity" evidence="5">
    <location>
        <begin position="572"/>
        <end position="595"/>
    </location>
</feature>
<dbReference type="GO" id="GO:0043054">
    <property type="term" value="P:dauer exit"/>
    <property type="evidence" value="ECO:0007669"/>
    <property type="project" value="EnsemblMetazoa"/>
</dbReference>
<dbReference type="GO" id="GO:0034976">
    <property type="term" value="P:response to endoplasmic reticulum stress"/>
    <property type="evidence" value="ECO:0007669"/>
    <property type="project" value="EnsemblMetazoa"/>
</dbReference>
<keyword evidence="2" id="KW-0880">Kelch repeat</keyword>
<evidence type="ECO:0000256" key="5">
    <source>
        <dbReference type="SAM" id="MobiDB-lite"/>
    </source>
</evidence>
<dbReference type="GO" id="GO:0006355">
    <property type="term" value="P:regulation of DNA-templated transcription"/>
    <property type="evidence" value="ECO:0000318"/>
    <property type="project" value="GO_Central"/>
</dbReference>
<accession>A0A8R1YV46</accession>
<dbReference type="CDD" id="cd00063">
    <property type="entry name" value="FN3"/>
    <property type="match status" value="2"/>
</dbReference>
<feature type="compositionally biased region" description="Pro residues" evidence="5">
    <location>
        <begin position="724"/>
        <end position="740"/>
    </location>
</feature>
<dbReference type="InterPro" id="IPR036116">
    <property type="entry name" value="FN3_sf"/>
</dbReference>
<protein>
    <submittedName>
        <fullName evidence="6">Hcf-1</fullName>
    </submittedName>
</protein>
<feature type="region of interest" description="Disordered" evidence="5">
    <location>
        <begin position="572"/>
        <end position="754"/>
    </location>
</feature>
<dbReference type="GO" id="GO:0098542">
    <property type="term" value="P:defense response to other organism"/>
    <property type="evidence" value="ECO:0007669"/>
    <property type="project" value="EnsemblMetazoa"/>
</dbReference>
<evidence type="ECO:0000256" key="1">
    <source>
        <dbReference type="ARBA" id="ARBA00004123"/>
    </source>
</evidence>
<feature type="compositionally biased region" description="Low complexity" evidence="5">
    <location>
        <begin position="621"/>
        <end position="642"/>
    </location>
</feature>
<evidence type="ECO:0000313" key="7">
    <source>
        <dbReference type="Proteomes" id="UP000005239"/>
    </source>
</evidence>
<proteinExistence type="predicted"/>
<dbReference type="AlphaFoldDB" id="A0A2A6CBR0"/>
<dbReference type="Proteomes" id="UP000005239">
    <property type="component" value="Unassembled WGS sequence"/>
</dbReference>
<keyword evidence="4" id="KW-0539">Nucleus</keyword>
<dbReference type="GO" id="GO:0006979">
    <property type="term" value="P:response to oxidative stress"/>
    <property type="evidence" value="ECO:0007669"/>
    <property type="project" value="EnsemblMetazoa"/>
</dbReference>
<dbReference type="GO" id="GO:0001221">
    <property type="term" value="F:transcription coregulator binding"/>
    <property type="evidence" value="ECO:0007669"/>
    <property type="project" value="EnsemblMetazoa"/>
</dbReference>
<dbReference type="GO" id="GO:0003714">
    <property type="term" value="F:transcription corepressor activity"/>
    <property type="evidence" value="ECO:0007669"/>
    <property type="project" value="EnsemblMetazoa"/>
</dbReference>
<dbReference type="PANTHER" id="PTHR46003">
    <property type="entry name" value="HOST CELL FACTOR"/>
    <property type="match status" value="1"/>
</dbReference>
<organism evidence="6 7">
    <name type="scientific">Pristionchus pacificus</name>
    <name type="common">Parasitic nematode worm</name>
    <dbReference type="NCBI Taxonomy" id="54126"/>
    <lineage>
        <taxon>Eukaryota</taxon>
        <taxon>Metazoa</taxon>
        <taxon>Ecdysozoa</taxon>
        <taxon>Nematoda</taxon>
        <taxon>Chromadorea</taxon>
        <taxon>Rhabditida</taxon>
        <taxon>Rhabditina</taxon>
        <taxon>Diplogasteromorpha</taxon>
        <taxon>Diplogasteroidea</taxon>
        <taxon>Neodiplogasteridae</taxon>
        <taxon>Pristionchus</taxon>
    </lineage>
</organism>
<dbReference type="GO" id="GO:0003713">
    <property type="term" value="F:transcription coactivator activity"/>
    <property type="evidence" value="ECO:0000318"/>
    <property type="project" value="GO_Central"/>
</dbReference>
<dbReference type="Gene3D" id="2.120.10.80">
    <property type="entry name" value="Kelch-type beta propeller"/>
    <property type="match status" value="2"/>
</dbReference>
<dbReference type="GO" id="GO:0045944">
    <property type="term" value="P:positive regulation of transcription by RNA polymerase II"/>
    <property type="evidence" value="ECO:0007669"/>
    <property type="project" value="EnsemblMetazoa"/>
</dbReference>